<feature type="domain" description="PDZ" evidence="7">
    <location>
        <begin position="407"/>
        <end position="494"/>
    </location>
</feature>
<evidence type="ECO:0000313" key="8">
    <source>
        <dbReference type="EMBL" id="MCQ9210447.1"/>
    </source>
</evidence>
<evidence type="ECO:0000256" key="6">
    <source>
        <dbReference type="SAM" id="Phobius"/>
    </source>
</evidence>
<dbReference type="Gene3D" id="2.30.42.10">
    <property type="match status" value="1"/>
</dbReference>
<dbReference type="InterPro" id="IPR001940">
    <property type="entry name" value="Peptidase_S1C"/>
</dbReference>
<evidence type="ECO:0000256" key="1">
    <source>
        <dbReference type="ARBA" id="ARBA00010541"/>
    </source>
</evidence>
<dbReference type="SUPFAM" id="SSF50494">
    <property type="entry name" value="Trypsin-like serine proteases"/>
    <property type="match status" value="1"/>
</dbReference>
<evidence type="ECO:0000256" key="2">
    <source>
        <dbReference type="ARBA" id="ARBA00022670"/>
    </source>
</evidence>
<dbReference type="InterPro" id="IPR043504">
    <property type="entry name" value="Peptidase_S1_PA_chymotrypsin"/>
</dbReference>
<evidence type="ECO:0000313" key="9">
    <source>
        <dbReference type="Proteomes" id="UP001059480"/>
    </source>
</evidence>
<accession>A0ABT1WPH6</accession>
<dbReference type="InterPro" id="IPR001478">
    <property type="entry name" value="PDZ"/>
</dbReference>
<dbReference type="Proteomes" id="UP001059480">
    <property type="component" value="Unassembled WGS sequence"/>
</dbReference>
<dbReference type="InterPro" id="IPR009003">
    <property type="entry name" value="Peptidase_S1_PA"/>
</dbReference>
<dbReference type="SUPFAM" id="SSF50156">
    <property type="entry name" value="PDZ domain-like"/>
    <property type="match status" value="1"/>
</dbReference>
<protein>
    <submittedName>
        <fullName evidence="8">Trypsin-like peptidase domain-containing protein</fullName>
    </submittedName>
</protein>
<keyword evidence="9" id="KW-1185">Reference proteome</keyword>
<reference evidence="8" key="3">
    <citation type="journal article" date="2023" name="Microbiol. Resour. Announc.">
        <title>Draft Genome Sequence of Granulicatella sp. Strain S8, Isolated from a Marine Fish, Seriola quinqueradiata.</title>
        <authorList>
            <person name="Lee M."/>
            <person name="Farooq A."/>
            <person name="Jeong J.B."/>
            <person name="Jung M.Y."/>
        </authorList>
    </citation>
    <scope>NUCLEOTIDE SEQUENCE</scope>
    <source>
        <strain evidence="8">S8</strain>
    </source>
</reference>
<feature type="compositionally biased region" description="Basic and acidic residues" evidence="5">
    <location>
        <begin position="1"/>
        <end position="19"/>
    </location>
</feature>
<evidence type="ECO:0000256" key="3">
    <source>
        <dbReference type="ARBA" id="ARBA00022801"/>
    </source>
</evidence>
<evidence type="ECO:0000256" key="5">
    <source>
        <dbReference type="SAM" id="MobiDB-lite"/>
    </source>
</evidence>
<keyword evidence="3" id="KW-0378">Hydrolase</keyword>
<comment type="caution">
    <text evidence="8">The sequence shown here is derived from an EMBL/GenBank/DDBJ whole genome shotgun (WGS) entry which is preliminary data.</text>
</comment>
<dbReference type="EMBL" id="JANHNZ010000008">
    <property type="protein sequence ID" value="MCQ9210447.1"/>
    <property type="molecule type" value="Genomic_DNA"/>
</dbReference>
<evidence type="ECO:0000256" key="4">
    <source>
        <dbReference type="ARBA" id="ARBA00022825"/>
    </source>
</evidence>
<evidence type="ECO:0000259" key="7">
    <source>
        <dbReference type="SMART" id="SM00228"/>
    </source>
</evidence>
<dbReference type="Pfam" id="PF13365">
    <property type="entry name" value="Trypsin_2"/>
    <property type="match status" value="1"/>
</dbReference>
<reference evidence="8" key="1">
    <citation type="submission" date="2022-07" db="EMBL/GenBank/DDBJ databases">
        <authorList>
            <person name="Jung M.-Y."/>
            <person name="Lee M."/>
        </authorList>
    </citation>
    <scope>NUCLEOTIDE SEQUENCE</scope>
    <source>
        <strain evidence="8">S8</strain>
    </source>
</reference>
<keyword evidence="4" id="KW-0720">Serine protease</keyword>
<dbReference type="InterPro" id="IPR036034">
    <property type="entry name" value="PDZ_sf"/>
</dbReference>
<proteinExistence type="inferred from homology"/>
<gene>
    <name evidence="8" type="ORF">NPA36_07770</name>
</gene>
<comment type="similarity">
    <text evidence="1">Belongs to the peptidase S1C family.</text>
</comment>
<dbReference type="PANTHER" id="PTHR43343">
    <property type="entry name" value="PEPTIDASE S12"/>
    <property type="match status" value="1"/>
</dbReference>
<keyword evidence="6" id="KW-0472">Membrane</keyword>
<dbReference type="RefSeq" id="WP_256945558.1">
    <property type="nucleotide sequence ID" value="NZ_JANHNZ010000008.1"/>
</dbReference>
<dbReference type="PRINTS" id="PR00834">
    <property type="entry name" value="PROTEASES2C"/>
</dbReference>
<dbReference type="PANTHER" id="PTHR43343:SF3">
    <property type="entry name" value="PROTEASE DO-LIKE 8, CHLOROPLASTIC"/>
    <property type="match status" value="1"/>
</dbReference>
<dbReference type="SMART" id="SM00228">
    <property type="entry name" value="PDZ"/>
    <property type="match status" value="1"/>
</dbReference>
<feature type="compositionally biased region" description="Acidic residues" evidence="5">
    <location>
        <begin position="27"/>
        <end position="39"/>
    </location>
</feature>
<keyword evidence="6" id="KW-0812">Transmembrane</keyword>
<keyword evidence="6" id="KW-1133">Transmembrane helix</keyword>
<dbReference type="InterPro" id="IPR051201">
    <property type="entry name" value="Chloro_Bact_Ser_Proteases"/>
</dbReference>
<feature type="region of interest" description="Disordered" evidence="5">
    <location>
        <begin position="146"/>
        <end position="176"/>
    </location>
</feature>
<dbReference type="Pfam" id="PF13180">
    <property type="entry name" value="PDZ_2"/>
    <property type="match status" value="1"/>
</dbReference>
<sequence>MSKDDVNPNDVEKHNEHINNGDQAYNEPDDVETNESEEDLQARNQWENDAAYYNSVQDKETPASDEVEANLFTSGDNEPDVEVEEPSRGVIPPFSQEEVPNPKPEDPKTKGFRSGFMGGLVGGLAAFALCAGIVLAMGGNILPGAATSSSAPSSSSSSSAAQTSEGQGTTAPLTTTPTDITQVVDKVKDAVVSVVNLQAAKQTDIFGRSNGSTGELTTASEGSGVIYKVTGGEAYIVTNNHVIANASGLQVLLADGTKVEATLVGSDEWTDLAVLKISATDVKTVATFGNSDDVLVGQVALAIGSPLGSSFATSVTSGIVSAKDRSVDTDVDGDGQSDWTVTAIQTDAAINPGNSGGALINASGQVIGINSMKISNSAVEGMGFAIPSNEAVQIINQLEKDGKVIRPVLGVTMINLSSISVAYEEELKLPETVTSGVILYNITANGSAEKAGLKQLDLVVEFDGQPIENIQALRKVLYSHKVGDTVPIKFYRDGKLQEANVTLQESSQPSL</sequence>
<dbReference type="Gene3D" id="2.40.10.10">
    <property type="entry name" value="Trypsin-like serine proteases"/>
    <property type="match status" value="2"/>
</dbReference>
<dbReference type="CDD" id="cd06781">
    <property type="entry name" value="cpPDZ_BsHtra-like"/>
    <property type="match status" value="1"/>
</dbReference>
<feature type="transmembrane region" description="Helical" evidence="6">
    <location>
        <begin position="116"/>
        <end position="138"/>
    </location>
</feature>
<keyword evidence="2" id="KW-0645">Protease</keyword>
<feature type="region of interest" description="Disordered" evidence="5">
    <location>
        <begin position="1"/>
        <end position="111"/>
    </location>
</feature>
<reference evidence="8" key="2">
    <citation type="journal article" date="2023" name="Curr. Microbiol.">
        <title>Granulicatella seriolae sp. nov., a Novel Facultative Anaerobe Isolated from Yellowtail Marine Fish.</title>
        <authorList>
            <person name="Lee M."/>
            <person name="Choi Y.J."/>
            <person name="Farooq A."/>
            <person name="Jeong J.B."/>
            <person name="Jung M.Y."/>
        </authorList>
    </citation>
    <scope>NUCLEOTIDE SEQUENCE</scope>
    <source>
        <strain evidence="8">S8</strain>
    </source>
</reference>
<organism evidence="8 9">
    <name type="scientific">Granulicatella seriolae</name>
    <dbReference type="NCBI Taxonomy" id="2967226"/>
    <lineage>
        <taxon>Bacteria</taxon>
        <taxon>Bacillati</taxon>
        <taxon>Bacillota</taxon>
        <taxon>Bacilli</taxon>
        <taxon>Lactobacillales</taxon>
        <taxon>Carnobacteriaceae</taxon>
        <taxon>Granulicatella</taxon>
    </lineage>
</organism>
<name>A0ABT1WPH6_9LACT</name>